<dbReference type="OrthoDB" id="8963587at2759"/>
<evidence type="ECO:0000313" key="2">
    <source>
        <dbReference type="Proteomes" id="UP000504630"/>
    </source>
</evidence>
<sequence length="969" mass="112782">MEDFTSKGSLKMSNEKHPDVVGCEASIMKNVWEIREREHEQKIQLEESRIENSALPTINEDWANRLAARLGNYKRVVRKTKPAENQTDNNNVWKTKLPQVPPTLPRGAGSGPIGRPGGQSRGFSTPAPNYKDKKGQDKNSKRLQLLIYIKQNQPSAMVWGKSWKYSKSLPLPVEDARSNWGECWMFATKQPYSEAGKPWLNGPNLMDPRRLHLWRKPDYRVVESQELDLCLPIEEWQMSWRKSDKNNKKDAASSVSGENVAKSGFFTLLVNTQHHNEALCSSEWSDSWRSTKPASQQDNLTVTNDGLINESIAKKQDNDREMSSKWEECWRLVNHHGCKSKLPQIKISHNPEWANSWRTVMVNFNNHNNSDPSLTNSSQQRESQLHKVMLVSPQQKNRDRYLQLCNEFKALSEWSKSWQVTKNNSKPCEEIEKVLKDSTPRMKTSLEAQKVENNPERPYSTSEKADSCYEKLKCNVIYCPKREFAQSKQIQLKQLENVSSASEWRDSWKTLKHRMRMERRRMRPEPSRPFRASLEGGDMTPTAPEWSDSWKFSCQTLRQEPESWQQGWSTTPQIRVDRVRDQNHFAPVELPKNGPTTERSWEESWRFSRHQRQSEPRQGRAQTSQERSSVASHHPVSSQAQSRYAGSASDWQAAWMVSETEFYHDRPSLIQWREAWRWSIFHTDHWTEQVLRENEIDVLMEIQPQRENISLQRANAKMSRSFDNQMFRERYPEKQWDASWRAGSLLIHQPSHYGSSGSMSSTIQQQHTTENGHGSKWGRSFRLANPMPNMEQPWVESSPNPCQYTVMWSRGKNIQNTFNTILSNIPATFRLWGNSHQFLQGASAQIKDKTMSKEPVDPRVIITNKTKTRKHLYSKIEKEQQSDRKWAGCHLLGKTQPRPKRGPASVKSLKMEDKTTDKFFEEWAESWRSSVRPCSLKKQMPVKSLSGWMNESWKFLIPPYQPKNGPKAK</sequence>
<feature type="region of interest" description="Disordered" evidence="1">
    <location>
        <begin position="515"/>
        <end position="546"/>
    </location>
</feature>
<feature type="compositionally biased region" description="Gly residues" evidence="1">
    <location>
        <begin position="108"/>
        <end position="120"/>
    </location>
</feature>
<feature type="region of interest" description="Disordered" evidence="1">
    <location>
        <begin position="81"/>
        <end position="138"/>
    </location>
</feature>
<dbReference type="RefSeq" id="XP_029301332.1">
    <property type="nucleotide sequence ID" value="XM_029445472.1"/>
</dbReference>
<accession>A0A6J2QVW0</accession>
<organism evidence="2 3">
    <name type="scientific">Cottoperca gobio</name>
    <name type="common">Frogmouth</name>
    <name type="synonym">Aphritis gobio</name>
    <dbReference type="NCBI Taxonomy" id="56716"/>
    <lineage>
        <taxon>Eukaryota</taxon>
        <taxon>Metazoa</taxon>
        <taxon>Chordata</taxon>
        <taxon>Craniata</taxon>
        <taxon>Vertebrata</taxon>
        <taxon>Euteleostomi</taxon>
        <taxon>Actinopterygii</taxon>
        <taxon>Neopterygii</taxon>
        <taxon>Teleostei</taxon>
        <taxon>Neoteleostei</taxon>
        <taxon>Acanthomorphata</taxon>
        <taxon>Eupercaria</taxon>
        <taxon>Perciformes</taxon>
        <taxon>Notothenioidei</taxon>
        <taxon>Bovichtidae</taxon>
        <taxon>Cottoperca</taxon>
    </lineage>
</organism>
<protein>
    <submittedName>
        <fullName evidence="3">Uncharacterized protein LOC115017203 isoform X1</fullName>
    </submittedName>
</protein>
<evidence type="ECO:0000313" key="3">
    <source>
        <dbReference type="RefSeq" id="XP_029301332.1"/>
    </source>
</evidence>
<reference evidence="3" key="1">
    <citation type="submission" date="2025-08" db="UniProtKB">
        <authorList>
            <consortium name="RefSeq"/>
        </authorList>
    </citation>
    <scope>IDENTIFICATION</scope>
</reference>
<dbReference type="AlphaFoldDB" id="A0A6J2QVW0"/>
<name>A0A6J2QVW0_COTGO</name>
<dbReference type="Proteomes" id="UP000504630">
    <property type="component" value="Chromosome 12"/>
</dbReference>
<feature type="compositionally biased region" description="Polar residues" evidence="1">
    <location>
        <begin position="83"/>
        <end position="93"/>
    </location>
</feature>
<feature type="compositionally biased region" description="Polar residues" evidence="1">
    <location>
        <begin position="620"/>
        <end position="644"/>
    </location>
</feature>
<feature type="region of interest" description="Disordered" evidence="1">
    <location>
        <begin position="585"/>
        <end position="644"/>
    </location>
</feature>
<proteinExistence type="predicted"/>
<dbReference type="KEGG" id="cgob:115017203"/>
<keyword evidence="2" id="KW-1185">Reference proteome</keyword>
<gene>
    <name evidence="3" type="primary">LOC115017203</name>
</gene>
<feature type="compositionally biased region" description="Basic and acidic residues" evidence="1">
    <location>
        <begin position="599"/>
        <end position="618"/>
    </location>
</feature>
<dbReference type="InParanoid" id="A0A6J2QVW0"/>
<evidence type="ECO:0000256" key="1">
    <source>
        <dbReference type="SAM" id="MobiDB-lite"/>
    </source>
</evidence>
<dbReference type="GeneID" id="115017203"/>